<evidence type="ECO:0000313" key="8">
    <source>
        <dbReference type="Proteomes" id="UP001266099"/>
    </source>
</evidence>
<evidence type="ECO:0000256" key="2">
    <source>
        <dbReference type="ARBA" id="ARBA00007441"/>
    </source>
</evidence>
<dbReference type="PANTHER" id="PTHR46383">
    <property type="entry name" value="ASPARTATE AMINOTRANSFERASE"/>
    <property type="match status" value="1"/>
</dbReference>
<comment type="cofactor">
    <cofactor evidence="1">
        <name>pyridoxal 5'-phosphate</name>
        <dbReference type="ChEBI" id="CHEBI:597326"/>
    </cofactor>
</comment>
<evidence type="ECO:0000313" key="7">
    <source>
        <dbReference type="EMBL" id="MDR6938958.1"/>
    </source>
</evidence>
<keyword evidence="5" id="KW-0663">Pyridoxal phosphate</keyword>
<dbReference type="GO" id="GO:0008483">
    <property type="term" value="F:transaminase activity"/>
    <property type="evidence" value="ECO:0007669"/>
    <property type="project" value="UniProtKB-KW"/>
</dbReference>
<dbReference type="RefSeq" id="WP_309955194.1">
    <property type="nucleotide sequence ID" value="NZ_JAVDUJ010000001.1"/>
</dbReference>
<dbReference type="CDD" id="cd00609">
    <property type="entry name" value="AAT_like"/>
    <property type="match status" value="1"/>
</dbReference>
<dbReference type="Pfam" id="PF00155">
    <property type="entry name" value="Aminotran_1_2"/>
    <property type="match status" value="1"/>
</dbReference>
<dbReference type="Proteomes" id="UP001266099">
    <property type="component" value="Unassembled WGS sequence"/>
</dbReference>
<keyword evidence="8" id="KW-1185">Reference proteome</keyword>
<dbReference type="InterPro" id="IPR015424">
    <property type="entry name" value="PyrdxlP-dep_Trfase"/>
</dbReference>
<evidence type="ECO:0000256" key="4">
    <source>
        <dbReference type="ARBA" id="ARBA00022679"/>
    </source>
</evidence>
<keyword evidence="4" id="KW-0808">Transferase</keyword>
<dbReference type="Gene3D" id="3.40.640.10">
    <property type="entry name" value="Type I PLP-dependent aspartate aminotransferase-like (Major domain)"/>
    <property type="match status" value="1"/>
</dbReference>
<reference evidence="7 8" key="1">
    <citation type="submission" date="2023-07" db="EMBL/GenBank/DDBJ databases">
        <title>Sequencing the genomes of 1000 actinobacteria strains.</title>
        <authorList>
            <person name="Klenk H.-P."/>
        </authorList>
    </citation>
    <scope>NUCLEOTIDE SEQUENCE [LARGE SCALE GENOMIC DNA]</scope>
    <source>
        <strain evidence="7 8">DSM 15539</strain>
    </source>
</reference>
<keyword evidence="3 7" id="KW-0032">Aminotransferase</keyword>
<comment type="caution">
    <text evidence="7">The sequence shown here is derived from an EMBL/GenBank/DDBJ whole genome shotgun (WGS) entry which is preliminary data.</text>
</comment>
<organism evidence="7 8">
    <name type="scientific">Arcanobacterium hippocoleae</name>
    <dbReference type="NCBI Taxonomy" id="149017"/>
    <lineage>
        <taxon>Bacteria</taxon>
        <taxon>Bacillati</taxon>
        <taxon>Actinomycetota</taxon>
        <taxon>Actinomycetes</taxon>
        <taxon>Actinomycetales</taxon>
        <taxon>Actinomycetaceae</taxon>
        <taxon>Arcanobacterium</taxon>
    </lineage>
</organism>
<evidence type="ECO:0000256" key="1">
    <source>
        <dbReference type="ARBA" id="ARBA00001933"/>
    </source>
</evidence>
<protein>
    <submittedName>
        <fullName evidence="7">Aspartate/methionine/tyrosine aminotransferase</fullName>
    </submittedName>
</protein>
<evidence type="ECO:0000256" key="5">
    <source>
        <dbReference type="ARBA" id="ARBA00022898"/>
    </source>
</evidence>
<proteinExistence type="inferred from homology"/>
<dbReference type="InterPro" id="IPR004839">
    <property type="entry name" value="Aminotransferase_I/II_large"/>
</dbReference>
<dbReference type="InterPro" id="IPR015421">
    <property type="entry name" value="PyrdxlP-dep_Trfase_major"/>
</dbReference>
<dbReference type="InterPro" id="IPR015422">
    <property type="entry name" value="PyrdxlP-dep_Trfase_small"/>
</dbReference>
<sequence>MTKIARKWAGANTFSLDVAALNKYPDVINLSIGDADFTTDQEIITAAFQDAAAGYTHYGTPQGDPELIAQIIKYWQEDFQVQLTPAQVHVTPSSALGMAQTLIALLNPGEEVIIFSPYFPIYAQQIYLAGGKSVEVALSANNGYQIDAAALEQAITANTKAIIFNNPTNPTGVVYSKDQLEIIAQIAIKHDLIVIADEIYTDFIFGQTPFIPLCTLPGMAERTITLNSFSKNFMMAGWRIGYAIAAAEYISAIGTVNDSLAYSTPAISQRAAIKALQIREKTRTKYVAEYGRRMQLVAAQIAQMPHFSLAKPNGTFYLFPGNTAGLTGRELAQEIFTQTHILVSAGESFGTSGAGHIRIACTESAEKLQAACERLARLRI</sequence>
<dbReference type="InterPro" id="IPR050596">
    <property type="entry name" value="AspAT/PAT-like"/>
</dbReference>
<dbReference type="EMBL" id="JAVDUJ010000001">
    <property type="protein sequence ID" value="MDR6938958.1"/>
    <property type="molecule type" value="Genomic_DNA"/>
</dbReference>
<dbReference type="SUPFAM" id="SSF53383">
    <property type="entry name" value="PLP-dependent transferases"/>
    <property type="match status" value="1"/>
</dbReference>
<gene>
    <name evidence="7" type="ORF">J2S36_000501</name>
</gene>
<feature type="domain" description="Aminotransferase class I/classII large" evidence="6">
    <location>
        <begin position="26"/>
        <end position="375"/>
    </location>
</feature>
<dbReference type="Gene3D" id="3.90.1150.10">
    <property type="entry name" value="Aspartate Aminotransferase, domain 1"/>
    <property type="match status" value="1"/>
</dbReference>
<evidence type="ECO:0000259" key="6">
    <source>
        <dbReference type="Pfam" id="PF00155"/>
    </source>
</evidence>
<accession>A0ABU1T0S2</accession>
<name>A0ABU1T0S2_9ACTO</name>
<evidence type="ECO:0000256" key="3">
    <source>
        <dbReference type="ARBA" id="ARBA00022576"/>
    </source>
</evidence>
<comment type="similarity">
    <text evidence="2">Belongs to the class-I pyridoxal-phosphate-dependent aminotransferase family.</text>
</comment>